<reference evidence="2" key="1">
    <citation type="submission" date="2021-09" db="EMBL/GenBank/DDBJ databases">
        <title>The genome of Mauremys mutica provides insights into the evolution of semi-aquatic lifestyle.</title>
        <authorList>
            <person name="Gong S."/>
            <person name="Gao Y."/>
        </authorList>
    </citation>
    <scope>NUCLEOTIDE SEQUENCE</scope>
    <source>
        <strain evidence="2">MM-2020</strain>
        <tissue evidence="2">Muscle</tissue>
    </source>
</reference>
<sequence>MIPLRREAFSKALLSLPCNAMLPLFGALCSALLQRSSAESLVSLGGSGFQGHLYSQGGGAGGNLFSQPGKPRAQYGAEHERYSSSSDSAAVLAYLGFPAREGVIHAAASQKGLWEVDCQPASALQSA</sequence>
<evidence type="ECO:0000313" key="2">
    <source>
        <dbReference type="EMBL" id="KAH1175578.1"/>
    </source>
</evidence>
<organism evidence="2 3">
    <name type="scientific">Mauremys mutica</name>
    <name type="common">yellowpond turtle</name>
    <dbReference type="NCBI Taxonomy" id="74926"/>
    <lineage>
        <taxon>Eukaryota</taxon>
        <taxon>Metazoa</taxon>
        <taxon>Chordata</taxon>
        <taxon>Craniata</taxon>
        <taxon>Vertebrata</taxon>
        <taxon>Euteleostomi</taxon>
        <taxon>Archelosauria</taxon>
        <taxon>Testudinata</taxon>
        <taxon>Testudines</taxon>
        <taxon>Cryptodira</taxon>
        <taxon>Durocryptodira</taxon>
        <taxon>Testudinoidea</taxon>
        <taxon>Geoemydidae</taxon>
        <taxon>Geoemydinae</taxon>
        <taxon>Mauremys</taxon>
    </lineage>
</organism>
<accession>A0A9D3X9N4</accession>
<name>A0A9D3X9N4_9SAUR</name>
<dbReference type="Proteomes" id="UP000827986">
    <property type="component" value="Unassembled WGS sequence"/>
</dbReference>
<dbReference type="EMBL" id="JAHDVG010000476">
    <property type="protein sequence ID" value="KAH1175578.1"/>
    <property type="molecule type" value="Genomic_DNA"/>
</dbReference>
<dbReference type="AlphaFoldDB" id="A0A9D3X9N4"/>
<gene>
    <name evidence="2" type="ORF">KIL84_022103</name>
</gene>
<feature type="region of interest" description="Disordered" evidence="1">
    <location>
        <begin position="65"/>
        <end position="84"/>
    </location>
</feature>
<proteinExistence type="predicted"/>
<evidence type="ECO:0000256" key="1">
    <source>
        <dbReference type="SAM" id="MobiDB-lite"/>
    </source>
</evidence>
<evidence type="ECO:0000313" key="3">
    <source>
        <dbReference type="Proteomes" id="UP000827986"/>
    </source>
</evidence>
<comment type="caution">
    <text evidence="2">The sequence shown here is derived from an EMBL/GenBank/DDBJ whole genome shotgun (WGS) entry which is preliminary data.</text>
</comment>
<keyword evidence="3" id="KW-1185">Reference proteome</keyword>
<protein>
    <submittedName>
        <fullName evidence="2">Uncharacterized protein</fullName>
    </submittedName>
</protein>